<proteinExistence type="predicted"/>
<name>A0A8S1K3P1_PARPR</name>
<reference evidence="2" key="1">
    <citation type="submission" date="2021-01" db="EMBL/GenBank/DDBJ databases">
        <authorList>
            <consortium name="Genoscope - CEA"/>
            <person name="William W."/>
        </authorList>
    </citation>
    <scope>NUCLEOTIDE SEQUENCE</scope>
</reference>
<keyword evidence="3" id="KW-1185">Reference proteome</keyword>
<feature type="region of interest" description="Disordered" evidence="1">
    <location>
        <begin position="121"/>
        <end position="142"/>
    </location>
</feature>
<evidence type="ECO:0000313" key="2">
    <source>
        <dbReference type="EMBL" id="CAD8049929.1"/>
    </source>
</evidence>
<dbReference type="EMBL" id="CAJJDM010000011">
    <property type="protein sequence ID" value="CAD8049929.1"/>
    <property type="molecule type" value="Genomic_DNA"/>
</dbReference>
<protein>
    <submittedName>
        <fullName evidence="2">Uncharacterized protein</fullName>
    </submittedName>
</protein>
<accession>A0A8S1K3P1</accession>
<organism evidence="2 3">
    <name type="scientific">Paramecium primaurelia</name>
    <dbReference type="NCBI Taxonomy" id="5886"/>
    <lineage>
        <taxon>Eukaryota</taxon>
        <taxon>Sar</taxon>
        <taxon>Alveolata</taxon>
        <taxon>Ciliophora</taxon>
        <taxon>Intramacronucleata</taxon>
        <taxon>Oligohymenophorea</taxon>
        <taxon>Peniculida</taxon>
        <taxon>Parameciidae</taxon>
        <taxon>Paramecium</taxon>
    </lineage>
</organism>
<dbReference type="OMA" id="TEPFICG"/>
<evidence type="ECO:0000256" key="1">
    <source>
        <dbReference type="SAM" id="MobiDB-lite"/>
    </source>
</evidence>
<comment type="caution">
    <text evidence="2">The sequence shown here is derived from an EMBL/GenBank/DDBJ whole genome shotgun (WGS) entry which is preliminary data.</text>
</comment>
<sequence>MSLTSRFLYQRNKQSIQQQKYQYRNPLNDNFNDFSKLYVNKIIHQLPPINEDKRHQSHSFRYDSQINQIFNQNQHMQDNIKPKQKLKPKISHNTEQEVGLSLFIRRVAIQDLKIMGQRNQSNRSGLINGKSDKPLTLDNQSNQLYNKKLKSTKKYFEEPPQITEITEPFICGWLQLNNEEI</sequence>
<dbReference type="AlphaFoldDB" id="A0A8S1K3P1"/>
<evidence type="ECO:0000313" key="3">
    <source>
        <dbReference type="Proteomes" id="UP000688137"/>
    </source>
</evidence>
<gene>
    <name evidence="2" type="ORF">PPRIM_AZ9-3.1.T0140235</name>
</gene>
<dbReference type="Proteomes" id="UP000688137">
    <property type="component" value="Unassembled WGS sequence"/>
</dbReference>